<organism evidence="1 2">
    <name type="scientific">Rangifer tarandus platyrhynchus</name>
    <name type="common">Svalbard reindeer</name>
    <dbReference type="NCBI Taxonomy" id="3082113"/>
    <lineage>
        <taxon>Eukaryota</taxon>
        <taxon>Metazoa</taxon>
        <taxon>Chordata</taxon>
        <taxon>Craniata</taxon>
        <taxon>Vertebrata</taxon>
        <taxon>Euteleostomi</taxon>
        <taxon>Mammalia</taxon>
        <taxon>Eutheria</taxon>
        <taxon>Laurasiatheria</taxon>
        <taxon>Artiodactyla</taxon>
        <taxon>Ruminantia</taxon>
        <taxon>Pecora</taxon>
        <taxon>Cervidae</taxon>
        <taxon>Odocoileinae</taxon>
        <taxon>Rangifer</taxon>
    </lineage>
</organism>
<dbReference type="Proteomes" id="UP001162501">
    <property type="component" value="Chromosome 31"/>
</dbReference>
<reference evidence="1" key="1">
    <citation type="submission" date="2023-05" db="EMBL/GenBank/DDBJ databases">
        <authorList>
            <consortium name="ELIXIR-Norway"/>
        </authorList>
    </citation>
    <scope>NUCLEOTIDE SEQUENCE</scope>
</reference>
<evidence type="ECO:0000313" key="1">
    <source>
        <dbReference type="EMBL" id="CAI9707930.1"/>
    </source>
</evidence>
<dbReference type="EMBL" id="OX596115">
    <property type="protein sequence ID" value="CAI9707930.1"/>
    <property type="molecule type" value="Genomic_DNA"/>
</dbReference>
<name>A0ACB0F4I4_RANTA</name>
<sequence length="148" mass="15790">MAPPQSRMVVPPALMVLVMVPSYPRPTELSADGGCARDSSSLFPSQIIFISRACQCSKLMRSSCSLYDIGQRVFKKNVQNACCPGMNCQTPSGGAADGRSSGTCQTLRSSALHEARAPAALAELKNMFTAFHEDKLSVALQMVLSESS</sequence>
<accession>A0ACB0F4I4</accession>
<protein>
    <submittedName>
        <fullName evidence="1">Uncharacterized protein</fullName>
    </submittedName>
</protein>
<evidence type="ECO:0000313" key="2">
    <source>
        <dbReference type="Proteomes" id="UP001162501"/>
    </source>
</evidence>
<proteinExistence type="predicted"/>
<gene>
    <name evidence="1" type="ORF">MRATA1EN3_LOCUS19143</name>
</gene>